<dbReference type="EMBL" id="JAWIIJ010000003">
    <property type="protein sequence ID" value="MDV2078137.1"/>
    <property type="molecule type" value="Genomic_DNA"/>
</dbReference>
<feature type="chain" id="PRO_5046472040" evidence="6">
    <location>
        <begin position="25"/>
        <end position="276"/>
    </location>
</feature>
<evidence type="ECO:0000256" key="1">
    <source>
        <dbReference type="ARBA" id="ARBA00004442"/>
    </source>
</evidence>
<gene>
    <name evidence="8" type="ORF">RYS15_05550</name>
</gene>
<name>A0ABU3VVW1_9GAMM</name>
<dbReference type="PRINTS" id="PR01021">
    <property type="entry name" value="OMPADOMAIN"/>
</dbReference>
<keyword evidence="9" id="KW-1185">Reference proteome</keyword>
<sequence>MTLRTLITSATLGALVLLTGCAGAPKQNPVVDEAQILYDQINNDPAVARSASTQLRSARKNLEEAQALLEDDADTSSVEHRAYLALRHAEIAREQGLRSELEAEVANAEERRKQLELQRKELELAKKQSELQRSAEEAEALRRRMEAMQAEQTERGMVLTLGDVLFDVGKADLKPAAERTIDRLAEFMRAYPERRVLIEGYTDSTGDEGFNQRLSENRAGSVRDALAANGVSPGRIDTRGFGEAYPKASNDNASGRQQNRRVEIVISDEQGNIQTR</sequence>
<dbReference type="PROSITE" id="PS51257">
    <property type="entry name" value="PROKAR_LIPOPROTEIN"/>
    <property type="match status" value="1"/>
</dbReference>
<evidence type="ECO:0000256" key="5">
    <source>
        <dbReference type="SAM" id="MobiDB-lite"/>
    </source>
</evidence>
<evidence type="ECO:0000313" key="8">
    <source>
        <dbReference type="EMBL" id="MDV2078137.1"/>
    </source>
</evidence>
<evidence type="ECO:0000313" key="9">
    <source>
        <dbReference type="Proteomes" id="UP001269819"/>
    </source>
</evidence>
<organism evidence="8 9">
    <name type="scientific">Marinobacter xestospongiae</name>
    <dbReference type="NCBI Taxonomy" id="994319"/>
    <lineage>
        <taxon>Bacteria</taxon>
        <taxon>Pseudomonadati</taxon>
        <taxon>Pseudomonadota</taxon>
        <taxon>Gammaproteobacteria</taxon>
        <taxon>Pseudomonadales</taxon>
        <taxon>Marinobacteraceae</taxon>
        <taxon>Marinobacter</taxon>
    </lineage>
</organism>
<comment type="caution">
    <text evidence="8">The sequence shown here is derived from an EMBL/GenBank/DDBJ whole genome shotgun (WGS) entry which is preliminary data.</text>
</comment>
<feature type="domain" description="OmpA-like" evidence="7">
    <location>
        <begin position="153"/>
        <end position="270"/>
    </location>
</feature>
<dbReference type="Pfam" id="PF14346">
    <property type="entry name" value="DUF4398"/>
    <property type="match status" value="1"/>
</dbReference>
<dbReference type="PANTHER" id="PTHR30329">
    <property type="entry name" value="STATOR ELEMENT OF FLAGELLAR MOTOR COMPLEX"/>
    <property type="match status" value="1"/>
</dbReference>
<dbReference type="Pfam" id="PF00691">
    <property type="entry name" value="OmpA"/>
    <property type="match status" value="1"/>
</dbReference>
<dbReference type="Gene3D" id="3.30.1330.60">
    <property type="entry name" value="OmpA-like domain"/>
    <property type="match status" value="1"/>
</dbReference>
<dbReference type="PROSITE" id="PS51123">
    <property type="entry name" value="OMPA_2"/>
    <property type="match status" value="1"/>
</dbReference>
<feature type="coiled-coil region" evidence="4">
    <location>
        <begin position="48"/>
        <end position="155"/>
    </location>
</feature>
<keyword evidence="2 3" id="KW-0472">Membrane</keyword>
<dbReference type="InterPro" id="IPR036737">
    <property type="entry name" value="OmpA-like_sf"/>
</dbReference>
<keyword evidence="4" id="KW-0175">Coiled coil</keyword>
<dbReference type="InterPro" id="IPR006665">
    <property type="entry name" value="OmpA-like"/>
</dbReference>
<reference evidence="8 9" key="1">
    <citation type="submission" date="2023-10" db="EMBL/GenBank/DDBJ databases">
        <title>Characteristics and mechanism of a salt-tolerant marine origin heterotrophic nitrifying- aerobic denitrifying bacteria Marinobacter xestospongiae HN1.</title>
        <authorList>
            <person name="Qi R."/>
        </authorList>
    </citation>
    <scope>NUCLEOTIDE SEQUENCE [LARGE SCALE GENOMIC DNA]</scope>
    <source>
        <strain evidence="8 9">HN1</strain>
    </source>
</reference>
<evidence type="ECO:0000256" key="3">
    <source>
        <dbReference type="PROSITE-ProRule" id="PRU00473"/>
    </source>
</evidence>
<evidence type="ECO:0000256" key="2">
    <source>
        <dbReference type="ARBA" id="ARBA00023136"/>
    </source>
</evidence>
<proteinExistence type="predicted"/>
<dbReference type="InterPro" id="IPR006664">
    <property type="entry name" value="OMP_bac"/>
</dbReference>
<feature type="region of interest" description="Disordered" evidence="5">
    <location>
        <begin position="230"/>
        <end position="276"/>
    </location>
</feature>
<dbReference type="InterPro" id="IPR025511">
    <property type="entry name" value="DUF4398"/>
</dbReference>
<protein>
    <submittedName>
        <fullName evidence="8">OmpA family protein</fullName>
    </submittedName>
</protein>
<dbReference type="Proteomes" id="UP001269819">
    <property type="component" value="Unassembled WGS sequence"/>
</dbReference>
<dbReference type="InterPro" id="IPR050330">
    <property type="entry name" value="Bact_OuterMem_StrucFunc"/>
</dbReference>
<dbReference type="RefSeq" id="WP_316972970.1">
    <property type="nucleotide sequence ID" value="NZ_JAWIIJ010000003.1"/>
</dbReference>
<dbReference type="PANTHER" id="PTHR30329:SF20">
    <property type="entry name" value="EXPORTED PROTEIN"/>
    <property type="match status" value="1"/>
</dbReference>
<dbReference type="CDD" id="cd07185">
    <property type="entry name" value="OmpA_C-like"/>
    <property type="match status" value="1"/>
</dbReference>
<feature type="signal peptide" evidence="6">
    <location>
        <begin position="1"/>
        <end position="24"/>
    </location>
</feature>
<keyword evidence="6" id="KW-0732">Signal</keyword>
<evidence type="ECO:0000259" key="7">
    <source>
        <dbReference type="PROSITE" id="PS51123"/>
    </source>
</evidence>
<evidence type="ECO:0000256" key="4">
    <source>
        <dbReference type="SAM" id="Coils"/>
    </source>
</evidence>
<evidence type="ECO:0000256" key="6">
    <source>
        <dbReference type="SAM" id="SignalP"/>
    </source>
</evidence>
<accession>A0ABU3VVW1</accession>
<comment type="subcellular location">
    <subcellularLocation>
        <location evidence="1">Cell outer membrane</location>
    </subcellularLocation>
</comment>
<dbReference type="SUPFAM" id="SSF103088">
    <property type="entry name" value="OmpA-like"/>
    <property type="match status" value="1"/>
</dbReference>